<dbReference type="Proteomes" id="UP001458880">
    <property type="component" value="Unassembled WGS sequence"/>
</dbReference>
<reference evidence="2 3" key="1">
    <citation type="journal article" date="2024" name="BMC Genomics">
        <title>De novo assembly and annotation of Popillia japonica's genome with initial clues to its potential as an invasive pest.</title>
        <authorList>
            <person name="Cucini C."/>
            <person name="Boschi S."/>
            <person name="Funari R."/>
            <person name="Cardaioli E."/>
            <person name="Iannotti N."/>
            <person name="Marturano G."/>
            <person name="Paoli F."/>
            <person name="Bruttini M."/>
            <person name="Carapelli A."/>
            <person name="Frati F."/>
            <person name="Nardi F."/>
        </authorList>
    </citation>
    <scope>NUCLEOTIDE SEQUENCE [LARGE SCALE GENOMIC DNA]</scope>
    <source>
        <strain evidence="2">DMR45628</strain>
    </source>
</reference>
<keyword evidence="3" id="KW-1185">Reference proteome</keyword>
<protein>
    <submittedName>
        <fullName evidence="2">Uncharacterized protein</fullName>
    </submittedName>
</protein>
<organism evidence="2 3">
    <name type="scientific">Popillia japonica</name>
    <name type="common">Japanese beetle</name>
    <dbReference type="NCBI Taxonomy" id="7064"/>
    <lineage>
        <taxon>Eukaryota</taxon>
        <taxon>Metazoa</taxon>
        <taxon>Ecdysozoa</taxon>
        <taxon>Arthropoda</taxon>
        <taxon>Hexapoda</taxon>
        <taxon>Insecta</taxon>
        <taxon>Pterygota</taxon>
        <taxon>Neoptera</taxon>
        <taxon>Endopterygota</taxon>
        <taxon>Coleoptera</taxon>
        <taxon>Polyphaga</taxon>
        <taxon>Scarabaeiformia</taxon>
        <taxon>Scarabaeidae</taxon>
        <taxon>Rutelinae</taxon>
        <taxon>Popillia</taxon>
    </lineage>
</organism>
<proteinExistence type="predicted"/>
<evidence type="ECO:0000256" key="1">
    <source>
        <dbReference type="SAM" id="MobiDB-lite"/>
    </source>
</evidence>
<evidence type="ECO:0000313" key="3">
    <source>
        <dbReference type="Proteomes" id="UP001458880"/>
    </source>
</evidence>
<dbReference type="AlphaFoldDB" id="A0AAW1IDU4"/>
<dbReference type="EMBL" id="JASPKY010000642">
    <property type="protein sequence ID" value="KAK9687462.1"/>
    <property type="molecule type" value="Genomic_DNA"/>
</dbReference>
<evidence type="ECO:0000313" key="2">
    <source>
        <dbReference type="EMBL" id="KAK9687462.1"/>
    </source>
</evidence>
<name>A0AAW1IDU4_POPJA</name>
<feature type="compositionally biased region" description="Polar residues" evidence="1">
    <location>
        <begin position="67"/>
        <end position="78"/>
    </location>
</feature>
<accession>A0AAW1IDU4</accession>
<comment type="caution">
    <text evidence="2">The sequence shown here is derived from an EMBL/GenBank/DDBJ whole genome shotgun (WGS) entry which is preliminary data.</text>
</comment>
<gene>
    <name evidence="2" type="ORF">QE152_g36258</name>
</gene>
<sequence length="89" mass="9929">MRKLIQKKDEETKLSSKENPKRPSSPSMLSKYFATNVFLSLILLQLLNGMESGDTGVKVVKGENSEKNLNASRHNSGNAKPIMDPNWNP</sequence>
<feature type="compositionally biased region" description="Basic and acidic residues" evidence="1">
    <location>
        <begin position="1"/>
        <end position="21"/>
    </location>
</feature>
<feature type="region of interest" description="Disordered" evidence="1">
    <location>
        <begin position="1"/>
        <end position="27"/>
    </location>
</feature>
<feature type="region of interest" description="Disordered" evidence="1">
    <location>
        <begin position="62"/>
        <end position="89"/>
    </location>
</feature>